<organism evidence="1 2">
    <name type="scientific">Pyropia yezoensis</name>
    <name type="common">Susabi-nori</name>
    <name type="synonym">Porphyra yezoensis</name>
    <dbReference type="NCBI Taxonomy" id="2788"/>
    <lineage>
        <taxon>Eukaryota</taxon>
        <taxon>Rhodophyta</taxon>
        <taxon>Bangiophyceae</taxon>
        <taxon>Bangiales</taxon>
        <taxon>Bangiaceae</taxon>
        <taxon>Pyropia</taxon>
    </lineage>
</organism>
<name>A0ACC3C3H3_PYRYE</name>
<dbReference type="Proteomes" id="UP000798662">
    <property type="component" value="Chromosome 2"/>
</dbReference>
<sequence>MPSLRRRRPAAGLAAVFATAAVAAGVVTSAPLAHAATLLPVASAGGEELHTNAAAHHYYNDPYRRGSSCRWVRGVYRCSQTYGNQKSYGNQRSYGNQAVPDRAVSSGSGGRDDPAVPYEQSSYSALTNSPANDNQNQRWSSNDGDPVTDSADDDQRWAGNDGDPMTDSADDDQRWAGNDGVPDEVAEEDSVSSIPQAAPASSPASAGASPGKSASCFTNAVWDDFVARSDAVLADYGVSATGRSYFGDHVASMTRRYTDPDLSCLTGHHPYRSMGSWAAVARFVDGGQAESVYTDTVEDLSKRDGDFSDSDSDDDDFRGVERAAAAVTKPVTTAFRRTRRRRRSSISCESRALSCESSGWTYGCTSRASCCCPQYCDSYFASVFAPLDIAGSAVRRSVGGCCAKSFCVG</sequence>
<evidence type="ECO:0000313" key="1">
    <source>
        <dbReference type="EMBL" id="KAK1864750.1"/>
    </source>
</evidence>
<gene>
    <name evidence="1" type="ORF">I4F81_007294</name>
</gene>
<comment type="caution">
    <text evidence="1">The sequence shown here is derived from an EMBL/GenBank/DDBJ whole genome shotgun (WGS) entry which is preliminary data.</text>
</comment>
<protein>
    <submittedName>
        <fullName evidence="1">Uncharacterized protein</fullName>
    </submittedName>
</protein>
<keyword evidence="2" id="KW-1185">Reference proteome</keyword>
<proteinExistence type="predicted"/>
<accession>A0ACC3C3H3</accession>
<evidence type="ECO:0000313" key="2">
    <source>
        <dbReference type="Proteomes" id="UP000798662"/>
    </source>
</evidence>
<reference evidence="1" key="1">
    <citation type="submission" date="2019-11" db="EMBL/GenBank/DDBJ databases">
        <title>Nori genome reveals adaptations in red seaweeds to the harsh intertidal environment.</title>
        <authorList>
            <person name="Wang D."/>
            <person name="Mao Y."/>
        </authorList>
    </citation>
    <scope>NUCLEOTIDE SEQUENCE</scope>
    <source>
        <tissue evidence="1">Gametophyte</tissue>
    </source>
</reference>
<dbReference type="EMBL" id="CM020619">
    <property type="protein sequence ID" value="KAK1864750.1"/>
    <property type="molecule type" value="Genomic_DNA"/>
</dbReference>